<keyword evidence="1" id="KW-1133">Transmembrane helix</keyword>
<reference evidence="2 3" key="1">
    <citation type="submission" date="2014-07" db="EMBL/GenBank/DDBJ databases">
        <authorList>
            <person name="McCorrison J."/>
            <person name="Sanka R."/>
            <person name="Torralba M."/>
            <person name="Gillis M."/>
            <person name="Haft D.H."/>
            <person name="Methe B."/>
            <person name="Sutton G."/>
            <person name="Nelson K.E."/>
        </authorList>
    </citation>
    <scope>NUCLEOTIDE SEQUENCE [LARGE SCALE GENOMIC DNA]</scope>
    <source>
        <strain evidence="2 3">DNF00450</strain>
    </source>
</reference>
<keyword evidence="1" id="KW-0472">Membrane</keyword>
<evidence type="ECO:0000313" key="2">
    <source>
        <dbReference type="EMBL" id="KGF16974.1"/>
    </source>
</evidence>
<comment type="caution">
    <text evidence="2">The sequence shown here is derived from an EMBL/GenBank/DDBJ whole genome shotgun (WGS) entry which is preliminary data.</text>
</comment>
<organism evidence="2 3">
    <name type="scientific">Corynebacterium freneyi DNF00450</name>
    <dbReference type="NCBI Taxonomy" id="1287475"/>
    <lineage>
        <taxon>Bacteria</taxon>
        <taxon>Bacillati</taxon>
        <taxon>Actinomycetota</taxon>
        <taxon>Actinomycetes</taxon>
        <taxon>Mycobacteriales</taxon>
        <taxon>Corynebacteriaceae</taxon>
        <taxon>Corynebacterium</taxon>
    </lineage>
</organism>
<evidence type="ECO:0000313" key="3">
    <source>
        <dbReference type="Proteomes" id="UP000029548"/>
    </source>
</evidence>
<feature type="transmembrane region" description="Helical" evidence="1">
    <location>
        <begin position="262"/>
        <end position="282"/>
    </location>
</feature>
<proteinExistence type="predicted"/>
<keyword evidence="1" id="KW-0812">Transmembrane</keyword>
<dbReference type="AlphaFoldDB" id="A0A096A7X1"/>
<dbReference type="EMBL" id="JRNE01000046">
    <property type="protein sequence ID" value="KGF16974.1"/>
    <property type="molecule type" value="Genomic_DNA"/>
</dbReference>
<sequence>MAVTGTGGERTDAPPLEVTRTGPAAEWADASALEAAGVRLIDGRTPVVLVLVDGRVPPDRGDVDLVEAVSGATGRCAVGLDLDGRAGAGSGAGPAAGCLDQWRDAIHVDVAVGPLDATMARTLKLLAEGPARPITPTPGQRRRALLAAQLSADRAGRARAVDKQLRERKATMPHAIADALEGIGRGAPPTSPEQVDEAVARAAATVAETLGLPGAPETPTAPEPPKPGIFTDVGVGLLTLGAALGAGGMLGGPLQWVGLPAWAVAAVTVVAGVALAASLVIAGRRRRIARDRAGWIAAHLTRVRRTWDRDIAAMLRAESRPPPDGWRARHLAAALRAETGK</sequence>
<gene>
    <name evidence="2" type="ORF">HMPREF1650_06030</name>
</gene>
<evidence type="ECO:0000256" key="1">
    <source>
        <dbReference type="SAM" id="Phobius"/>
    </source>
</evidence>
<dbReference type="eggNOG" id="ENOG5031ZFD">
    <property type="taxonomic scope" value="Bacteria"/>
</dbReference>
<dbReference type="Proteomes" id="UP000029548">
    <property type="component" value="Unassembled WGS sequence"/>
</dbReference>
<name>A0A096A7X1_9CORY</name>
<protein>
    <submittedName>
        <fullName evidence="2">Uncharacterized protein</fullName>
    </submittedName>
</protein>
<feature type="transmembrane region" description="Helical" evidence="1">
    <location>
        <begin position="229"/>
        <end position="250"/>
    </location>
</feature>
<accession>A0A096A7X1</accession>